<dbReference type="eggNOG" id="ENOG502T0WZ">
    <property type="taxonomic scope" value="Eukaryota"/>
</dbReference>
<keyword evidence="2" id="KW-1185">Reference proteome</keyword>
<reference evidence="1" key="1">
    <citation type="journal article" date="2012" name="Nature">
        <title>The tomato genome sequence provides insights into fleshy fruit evolution.</title>
        <authorList>
            <consortium name="Tomato Genome Consortium"/>
        </authorList>
    </citation>
    <scope>NUCLEOTIDE SEQUENCE [LARGE SCALE GENOMIC DNA]</scope>
    <source>
        <strain evidence="1">cv. Heinz 1706</strain>
    </source>
</reference>
<dbReference type="InParanoid" id="K4CPE1"/>
<dbReference type="PaxDb" id="4081-Solyc08g081440.2.1"/>
<dbReference type="HOGENOM" id="CLU_2162845_0_0_1"/>
<dbReference type="EnsemblPlants" id="Solyc08g081440.2.1">
    <property type="protein sequence ID" value="Solyc08g081440.2.1"/>
    <property type="gene ID" value="Solyc08g081440.2"/>
</dbReference>
<name>K4CPE1_SOLLC</name>
<dbReference type="Gramene" id="Solyc08g081440.2.1">
    <property type="protein sequence ID" value="Solyc08g081440.2.1"/>
    <property type="gene ID" value="Solyc08g081440.2"/>
</dbReference>
<accession>K4CPE1</accession>
<protein>
    <submittedName>
        <fullName evidence="1">Uncharacterized protein</fullName>
    </submittedName>
</protein>
<evidence type="ECO:0000313" key="1">
    <source>
        <dbReference type="EnsemblPlants" id="Solyc08g081440.2.1"/>
    </source>
</evidence>
<proteinExistence type="predicted"/>
<evidence type="ECO:0000313" key="2">
    <source>
        <dbReference type="Proteomes" id="UP000004994"/>
    </source>
</evidence>
<organism evidence="1">
    <name type="scientific">Solanum lycopersicum</name>
    <name type="common">Tomato</name>
    <name type="synonym">Lycopersicon esculentum</name>
    <dbReference type="NCBI Taxonomy" id="4081"/>
    <lineage>
        <taxon>Eukaryota</taxon>
        <taxon>Viridiplantae</taxon>
        <taxon>Streptophyta</taxon>
        <taxon>Embryophyta</taxon>
        <taxon>Tracheophyta</taxon>
        <taxon>Spermatophyta</taxon>
        <taxon>Magnoliopsida</taxon>
        <taxon>eudicotyledons</taxon>
        <taxon>Gunneridae</taxon>
        <taxon>Pentapetalae</taxon>
        <taxon>asterids</taxon>
        <taxon>lamiids</taxon>
        <taxon>Solanales</taxon>
        <taxon>Solanaceae</taxon>
        <taxon>Solanoideae</taxon>
        <taxon>Solaneae</taxon>
        <taxon>Solanum</taxon>
        <taxon>Solanum subgen. Lycopersicon</taxon>
    </lineage>
</organism>
<sequence>MVIMAANDCNAMATILVLTCPLFGSEPNSLTILFLLRNCMNQLKIQMMNHKIARVSKTAIEGFRGTKPLPRRGQIKSRIAANAFHSIISVLSKASSHHHSTLQESRDTTRK</sequence>
<reference evidence="1" key="2">
    <citation type="submission" date="2015-06" db="UniProtKB">
        <authorList>
            <consortium name="EnsemblPlants"/>
        </authorList>
    </citation>
    <scope>IDENTIFICATION</scope>
    <source>
        <strain evidence="1">cv. Heinz 1706</strain>
    </source>
</reference>
<dbReference type="AlphaFoldDB" id="K4CPE1"/>
<dbReference type="Proteomes" id="UP000004994">
    <property type="component" value="Chromosome 8"/>
</dbReference>